<evidence type="ECO:0000313" key="5">
    <source>
        <dbReference type="Proteomes" id="UP000507470"/>
    </source>
</evidence>
<feature type="compositionally biased region" description="Basic and acidic residues" evidence="2">
    <location>
        <begin position="342"/>
        <end position="369"/>
    </location>
</feature>
<evidence type="ECO:0000256" key="2">
    <source>
        <dbReference type="SAM" id="MobiDB-lite"/>
    </source>
</evidence>
<feature type="compositionally biased region" description="Polar residues" evidence="2">
    <location>
        <begin position="388"/>
        <end position="406"/>
    </location>
</feature>
<keyword evidence="1" id="KW-0863">Zinc-finger</keyword>
<reference evidence="4 5" key="1">
    <citation type="submission" date="2020-06" db="EMBL/GenBank/DDBJ databases">
        <authorList>
            <person name="Li R."/>
            <person name="Bekaert M."/>
        </authorList>
    </citation>
    <scope>NUCLEOTIDE SEQUENCE [LARGE SCALE GENOMIC DNA]</scope>
    <source>
        <strain evidence="5">wild</strain>
    </source>
</reference>
<dbReference type="EMBL" id="CACVKT020004274">
    <property type="protein sequence ID" value="CAC5388887.1"/>
    <property type="molecule type" value="Genomic_DNA"/>
</dbReference>
<evidence type="ECO:0000259" key="3">
    <source>
        <dbReference type="PROSITE" id="PS50158"/>
    </source>
</evidence>
<dbReference type="PROSITE" id="PS50158">
    <property type="entry name" value="ZF_CCHC"/>
    <property type="match status" value="1"/>
</dbReference>
<dbReference type="GO" id="GO:0003676">
    <property type="term" value="F:nucleic acid binding"/>
    <property type="evidence" value="ECO:0007669"/>
    <property type="project" value="InterPro"/>
</dbReference>
<dbReference type="Gene3D" id="4.10.60.10">
    <property type="entry name" value="Zinc finger, CCHC-type"/>
    <property type="match status" value="1"/>
</dbReference>
<dbReference type="GO" id="GO:0008270">
    <property type="term" value="F:zinc ion binding"/>
    <property type="evidence" value="ECO:0007669"/>
    <property type="project" value="UniProtKB-KW"/>
</dbReference>
<organism evidence="4 5">
    <name type="scientific">Mytilus coruscus</name>
    <name type="common">Sea mussel</name>
    <dbReference type="NCBI Taxonomy" id="42192"/>
    <lineage>
        <taxon>Eukaryota</taxon>
        <taxon>Metazoa</taxon>
        <taxon>Spiralia</taxon>
        <taxon>Lophotrochozoa</taxon>
        <taxon>Mollusca</taxon>
        <taxon>Bivalvia</taxon>
        <taxon>Autobranchia</taxon>
        <taxon>Pteriomorphia</taxon>
        <taxon>Mytilida</taxon>
        <taxon>Mytiloidea</taxon>
        <taxon>Mytilidae</taxon>
        <taxon>Mytilinae</taxon>
        <taxon>Mytilus</taxon>
    </lineage>
</organism>
<feature type="domain" description="CCHC-type" evidence="3">
    <location>
        <begin position="280"/>
        <end position="296"/>
    </location>
</feature>
<keyword evidence="5" id="KW-1185">Reference proteome</keyword>
<dbReference type="Proteomes" id="UP000507470">
    <property type="component" value="Unassembled WGS sequence"/>
</dbReference>
<evidence type="ECO:0000256" key="1">
    <source>
        <dbReference type="PROSITE-ProRule" id="PRU00047"/>
    </source>
</evidence>
<keyword evidence="1" id="KW-0479">Metal-binding</keyword>
<name>A0A6J8C2L4_MYTCO</name>
<proteinExistence type="predicted"/>
<dbReference type="AlphaFoldDB" id="A0A6J8C2L4"/>
<feature type="region of interest" description="Disordered" evidence="2">
    <location>
        <begin position="35"/>
        <end position="87"/>
    </location>
</feature>
<protein>
    <submittedName>
        <fullName evidence="4">CNBP</fullName>
    </submittedName>
</protein>
<dbReference type="OrthoDB" id="3863715at2759"/>
<dbReference type="InterPro" id="IPR036875">
    <property type="entry name" value="Znf_CCHC_sf"/>
</dbReference>
<evidence type="ECO:0000313" key="4">
    <source>
        <dbReference type="EMBL" id="CAC5388887.1"/>
    </source>
</evidence>
<dbReference type="InterPro" id="IPR001878">
    <property type="entry name" value="Znf_CCHC"/>
</dbReference>
<keyword evidence="1" id="KW-0862">Zinc</keyword>
<dbReference type="SMART" id="SM00343">
    <property type="entry name" value="ZnF_C2HC"/>
    <property type="match status" value="2"/>
</dbReference>
<feature type="region of interest" description="Disordered" evidence="2">
    <location>
        <begin position="325"/>
        <end position="448"/>
    </location>
</feature>
<dbReference type="SUPFAM" id="SSF57756">
    <property type="entry name" value="Retrovirus zinc finger-like domains"/>
    <property type="match status" value="1"/>
</dbReference>
<feature type="compositionally biased region" description="Basic and acidic residues" evidence="2">
    <location>
        <begin position="422"/>
        <end position="432"/>
    </location>
</feature>
<feature type="compositionally biased region" description="Low complexity" evidence="2">
    <location>
        <begin position="56"/>
        <end position="87"/>
    </location>
</feature>
<gene>
    <name evidence="4" type="ORF">MCOR_24119</name>
</gene>
<accession>A0A6J8C2L4</accession>
<sequence>MDKDIEAMCRKMTNDRIKRLIEGLHGIDAEYNSELKTQNQNKEKMASYSEALSGKNNNTEQNNDNDVNTNDTNDNQPNSTSASASNSSNFVKPIFLKDSDVHGSMKPERSMWITNVEIYKAVGEKVPRNVLKGIQRIREMWRIYMDNEEDKLSLLVQGVNLRGRQVPLHSQNPHNSSNLLQPDTIRIKVKNVPLSADDGQIHRALTLQGCNIQAFSRERLRIDGKVTNCETGDRLVISKLLEKPIPRNLQIGKYLARIFHSGQPEFQGRPNLVSYEGVKKCHKCLKPGHVMYNCPNDWVCRICNISGHKMIDCPTELQTHNGMEQEVNDKHEETNTEQVNENSKDDEHTEVNEDEPVTEKQSKTKEKHNTGKLGSKKSGMKTNDDNAGRSQQSIDKFMRTPNNQRGLGSRTHSHTPPTPPEALHDRTNDSHGPKKSKKQNRKLVCLTS</sequence>